<comment type="caution">
    <text evidence="2">The sequence shown here is derived from an EMBL/GenBank/DDBJ whole genome shotgun (WGS) entry which is preliminary data.</text>
</comment>
<dbReference type="Proteomes" id="UP000331127">
    <property type="component" value="Unassembled WGS sequence"/>
</dbReference>
<dbReference type="AlphaFoldDB" id="A0A5M3WPZ8"/>
<protein>
    <submittedName>
        <fullName evidence="2">Uncharacterized protein</fullName>
    </submittedName>
</protein>
<proteinExistence type="predicted"/>
<organism evidence="2 3">
    <name type="scientific">Acrocarpospora macrocephala</name>
    <dbReference type="NCBI Taxonomy" id="150177"/>
    <lineage>
        <taxon>Bacteria</taxon>
        <taxon>Bacillati</taxon>
        <taxon>Actinomycetota</taxon>
        <taxon>Actinomycetes</taxon>
        <taxon>Streptosporangiales</taxon>
        <taxon>Streptosporangiaceae</taxon>
        <taxon>Acrocarpospora</taxon>
    </lineage>
</organism>
<evidence type="ECO:0000313" key="3">
    <source>
        <dbReference type="Proteomes" id="UP000331127"/>
    </source>
</evidence>
<accession>A0A5M3WPZ8</accession>
<reference evidence="2 3" key="1">
    <citation type="submission" date="2019-10" db="EMBL/GenBank/DDBJ databases">
        <title>Whole genome shotgun sequence of Acrocarpospora macrocephala NBRC 16266.</title>
        <authorList>
            <person name="Ichikawa N."/>
            <person name="Kimura A."/>
            <person name="Kitahashi Y."/>
            <person name="Komaki H."/>
            <person name="Oguchi A."/>
        </authorList>
    </citation>
    <scope>NUCLEOTIDE SEQUENCE [LARGE SCALE GENOMIC DNA]</scope>
    <source>
        <strain evidence="2 3">NBRC 16266</strain>
    </source>
</reference>
<keyword evidence="3" id="KW-1185">Reference proteome</keyword>
<evidence type="ECO:0000256" key="1">
    <source>
        <dbReference type="SAM" id="MobiDB-lite"/>
    </source>
</evidence>
<sequence>MILAAGGVRSSDHLRALEREPAAQMLQQPGAAADTGESSGRWVCDSLWDGFLVGMCPHRLVGPRKVWQINANSRAMVGLWQIGQRMTV</sequence>
<evidence type="ECO:0000313" key="2">
    <source>
        <dbReference type="EMBL" id="GES09331.1"/>
    </source>
</evidence>
<name>A0A5M3WPZ8_9ACTN</name>
<feature type="region of interest" description="Disordered" evidence="1">
    <location>
        <begin position="19"/>
        <end position="38"/>
    </location>
</feature>
<gene>
    <name evidence="2" type="ORF">Amac_029270</name>
</gene>
<dbReference type="EMBL" id="BLAE01000014">
    <property type="protein sequence ID" value="GES09331.1"/>
    <property type="molecule type" value="Genomic_DNA"/>
</dbReference>